<keyword evidence="2" id="KW-1185">Reference proteome</keyword>
<reference evidence="1 2" key="1">
    <citation type="submission" date="2017-06" db="EMBL/GenBank/DDBJ databases">
        <title>Genome sequence of Bacillus sonorensis strain SRCM101395.</title>
        <authorList>
            <person name="Cho S.H."/>
        </authorList>
    </citation>
    <scope>NUCLEOTIDE SEQUENCE [LARGE SCALE GENOMIC DNA]</scope>
    <source>
        <strain evidence="1 2">SRCM101395</strain>
    </source>
</reference>
<proteinExistence type="predicted"/>
<dbReference type="Pfam" id="PF22871">
    <property type="entry name" value="AimR"/>
    <property type="match status" value="1"/>
</dbReference>
<protein>
    <submittedName>
        <fullName evidence="1">SPBc2 prophage-derived uncharacterized protein YopK</fullName>
    </submittedName>
</protein>
<dbReference type="NCBIfam" id="NF038310">
    <property type="entry name" value="lysogeny_AimR"/>
    <property type="match status" value="1"/>
</dbReference>
<sequence>MVKELELKSLLKNKCEEERGLEKELAKIAGYSNSSGFHQFIFNDKKEMDNIQGLINVVQRVSPDNEFELMSEYILTLDPNKSAARQGLEYLSVNQLYDTLDTHIENLRAAKNAISKEWGKVYSLQRELDCGKISIEECIRILGEINPKSLEMKVYSRLIPMYSILASRQFTRLKDMSENVVLDVIRNENYVYYSFKSRYMLLLANCFFGTNELEKAREYAKYGMENSNVKRINFFSFLTYGSSLMMTDYEKSKSCFLKGLELVKGDAFYERFAIRNLCFLENLWNKENKYLNVDSKEIIDRQEVIHYLIRKGDIGQAKKMLSKLEVLEQDANEMGLHYYYKGLVENSKDYFLKSVKYFKMSGDKFSCRLPLMELEKLGVDKEILEIMVM</sequence>
<dbReference type="InterPro" id="IPR047705">
    <property type="entry name" value="AimR-like"/>
</dbReference>
<evidence type="ECO:0000313" key="1">
    <source>
        <dbReference type="EMBL" id="ASB89327.1"/>
    </source>
</evidence>
<dbReference type="EMBL" id="CP021920">
    <property type="protein sequence ID" value="ASB89327.1"/>
    <property type="molecule type" value="Genomic_DNA"/>
</dbReference>
<evidence type="ECO:0000313" key="2">
    <source>
        <dbReference type="Proteomes" id="UP000196877"/>
    </source>
</evidence>
<organism evidence="1 2">
    <name type="scientific">Bacillus sonorensis</name>
    <dbReference type="NCBI Taxonomy" id="119858"/>
    <lineage>
        <taxon>Bacteria</taxon>
        <taxon>Bacillati</taxon>
        <taxon>Bacillota</taxon>
        <taxon>Bacilli</taxon>
        <taxon>Bacillales</taxon>
        <taxon>Bacillaceae</taxon>
        <taxon>Bacillus</taxon>
    </lineage>
</organism>
<name>A0ABM6LJW2_9BACI</name>
<gene>
    <name evidence="1" type="ORF">S101395_02820</name>
</gene>
<accession>A0ABM6LJW2</accession>
<dbReference type="Proteomes" id="UP000196877">
    <property type="component" value="Chromosome"/>
</dbReference>